<dbReference type="InterPro" id="IPR019887">
    <property type="entry name" value="Tscrpt_reg_AsnC/Lrp_C"/>
</dbReference>
<dbReference type="Pfam" id="PF01037">
    <property type="entry name" value="AsnC_trans_reg"/>
    <property type="match status" value="1"/>
</dbReference>
<dbReference type="PANTHER" id="PTHR30154:SF34">
    <property type="entry name" value="TRANSCRIPTIONAL REGULATOR AZLB"/>
    <property type="match status" value="1"/>
</dbReference>
<evidence type="ECO:0000313" key="6">
    <source>
        <dbReference type="Proteomes" id="UP000230842"/>
    </source>
</evidence>
<evidence type="ECO:0000313" key="5">
    <source>
        <dbReference type="EMBL" id="PJJ48173.1"/>
    </source>
</evidence>
<dbReference type="SUPFAM" id="SSF54909">
    <property type="entry name" value="Dimeric alpha+beta barrel"/>
    <property type="match status" value="1"/>
</dbReference>
<dbReference type="Proteomes" id="UP000230842">
    <property type="component" value="Unassembled WGS sequence"/>
</dbReference>
<name>A0A0B2B0S5_9ACTN</name>
<dbReference type="InterPro" id="IPR000485">
    <property type="entry name" value="AsnC-type_HTH_dom"/>
</dbReference>
<keyword evidence="2 5" id="KW-0238">DNA-binding</keyword>
<keyword evidence="3" id="KW-0804">Transcription</keyword>
<gene>
    <name evidence="5" type="ORF">CLV56_4049</name>
</gene>
<dbReference type="GO" id="GO:0043565">
    <property type="term" value="F:sequence-specific DNA binding"/>
    <property type="evidence" value="ECO:0007669"/>
    <property type="project" value="InterPro"/>
</dbReference>
<evidence type="ECO:0000259" key="4">
    <source>
        <dbReference type="PROSITE" id="PS50956"/>
    </source>
</evidence>
<feature type="domain" description="HTH asnC-type" evidence="4">
    <location>
        <begin position="8"/>
        <end position="69"/>
    </location>
</feature>
<keyword evidence="6" id="KW-1185">Reference proteome</keyword>
<sequence length="167" mass="17632">MLGMDAPIDDLDGRIIALFLAEPKIGVLEASRRLHVARATVQSRLDRLTERGIITSWAPRIEPAALGYPVTAFLTLEVRQGEGRAPVAEDLAAIPEVLEACTITGSGDLWCRVVARSNADLQRVLDAVVTASGVVRVATVIALQTELPPRIGPLVAAAESDTGSSGD</sequence>
<dbReference type="Pfam" id="PF13412">
    <property type="entry name" value="HTH_24"/>
    <property type="match status" value="1"/>
</dbReference>
<accession>A0A0B2B0S5</accession>
<dbReference type="InterPro" id="IPR036390">
    <property type="entry name" value="WH_DNA-bd_sf"/>
</dbReference>
<organism evidence="5 6">
    <name type="scientific">Mumia flava</name>
    <dbReference type="NCBI Taxonomy" id="1348852"/>
    <lineage>
        <taxon>Bacteria</taxon>
        <taxon>Bacillati</taxon>
        <taxon>Actinomycetota</taxon>
        <taxon>Actinomycetes</taxon>
        <taxon>Propionibacteriales</taxon>
        <taxon>Nocardioidaceae</taxon>
        <taxon>Mumia</taxon>
    </lineage>
</organism>
<comment type="caution">
    <text evidence="5">The sequence shown here is derived from an EMBL/GenBank/DDBJ whole genome shotgun (WGS) entry which is preliminary data.</text>
</comment>
<dbReference type="SMART" id="SM00344">
    <property type="entry name" value="HTH_ASNC"/>
    <property type="match status" value="1"/>
</dbReference>
<dbReference type="InterPro" id="IPR036388">
    <property type="entry name" value="WH-like_DNA-bd_sf"/>
</dbReference>
<dbReference type="PANTHER" id="PTHR30154">
    <property type="entry name" value="LEUCINE-RESPONSIVE REGULATORY PROTEIN"/>
    <property type="match status" value="1"/>
</dbReference>
<keyword evidence="1" id="KW-0805">Transcription regulation</keyword>
<dbReference type="SUPFAM" id="SSF46785">
    <property type="entry name" value="Winged helix' DNA-binding domain"/>
    <property type="match status" value="1"/>
</dbReference>
<evidence type="ECO:0000256" key="3">
    <source>
        <dbReference type="ARBA" id="ARBA00023163"/>
    </source>
</evidence>
<reference evidence="5 6" key="1">
    <citation type="submission" date="2017-11" db="EMBL/GenBank/DDBJ databases">
        <title>Genomic Encyclopedia of Archaeal and Bacterial Type Strains, Phase II (KMG-II): From Individual Species to Whole Genera.</title>
        <authorList>
            <person name="Goeker M."/>
        </authorList>
    </citation>
    <scope>NUCLEOTIDE SEQUENCE [LARGE SCALE GENOMIC DNA]</scope>
    <source>
        <strain evidence="5 6">DSM 27763</strain>
    </source>
</reference>
<dbReference type="EMBL" id="PGEZ01000004">
    <property type="protein sequence ID" value="PJJ48173.1"/>
    <property type="molecule type" value="Genomic_DNA"/>
</dbReference>
<dbReference type="InterPro" id="IPR011008">
    <property type="entry name" value="Dimeric_a/b-barrel"/>
</dbReference>
<dbReference type="Gene3D" id="1.10.10.10">
    <property type="entry name" value="Winged helix-like DNA-binding domain superfamily/Winged helix DNA-binding domain"/>
    <property type="match status" value="1"/>
</dbReference>
<dbReference type="GO" id="GO:0043200">
    <property type="term" value="P:response to amino acid"/>
    <property type="evidence" value="ECO:0007669"/>
    <property type="project" value="TreeGrafter"/>
</dbReference>
<dbReference type="InterPro" id="IPR019888">
    <property type="entry name" value="Tscrpt_reg_AsnC-like"/>
</dbReference>
<dbReference type="Gene3D" id="3.30.70.920">
    <property type="match status" value="1"/>
</dbReference>
<evidence type="ECO:0000256" key="2">
    <source>
        <dbReference type="ARBA" id="ARBA00023125"/>
    </source>
</evidence>
<dbReference type="PROSITE" id="PS50956">
    <property type="entry name" value="HTH_ASNC_2"/>
    <property type="match status" value="1"/>
</dbReference>
<dbReference type="AlphaFoldDB" id="A0A0B2B0S5"/>
<dbReference type="GO" id="GO:0005829">
    <property type="term" value="C:cytosol"/>
    <property type="evidence" value="ECO:0007669"/>
    <property type="project" value="TreeGrafter"/>
</dbReference>
<evidence type="ECO:0000256" key="1">
    <source>
        <dbReference type="ARBA" id="ARBA00023015"/>
    </source>
</evidence>
<protein>
    <submittedName>
        <fullName evidence="5">DNA-binding Lrp family transcriptional regulator</fullName>
    </submittedName>
</protein>
<proteinExistence type="predicted"/>